<evidence type="ECO:0000313" key="2">
    <source>
        <dbReference type="Proteomes" id="UP000572722"/>
    </source>
</evidence>
<protein>
    <submittedName>
        <fullName evidence="1">Uncharacterized protein</fullName>
    </submittedName>
</protein>
<dbReference type="EMBL" id="VTXO01000005">
    <property type="protein sequence ID" value="NOI81976.1"/>
    <property type="molecule type" value="Genomic_DNA"/>
</dbReference>
<organism evidence="1 2">
    <name type="scientific">Vibrio tubiashii</name>
    <dbReference type="NCBI Taxonomy" id="29498"/>
    <lineage>
        <taxon>Bacteria</taxon>
        <taxon>Pseudomonadati</taxon>
        <taxon>Pseudomonadota</taxon>
        <taxon>Gammaproteobacteria</taxon>
        <taxon>Vibrionales</taxon>
        <taxon>Vibrionaceae</taxon>
        <taxon>Vibrio</taxon>
        <taxon>Vibrio oreintalis group</taxon>
    </lineage>
</organism>
<proteinExistence type="predicted"/>
<reference evidence="1 2" key="1">
    <citation type="submission" date="2019-08" db="EMBL/GenBank/DDBJ databases">
        <title>Draft genome sequencing and comparative genomics of hatchery-associated Vibrios.</title>
        <authorList>
            <person name="Kehlet-Delgado H."/>
            <person name="Mueller R.S."/>
        </authorList>
    </citation>
    <scope>NUCLEOTIDE SEQUENCE [LARGE SCALE GENOMIC DNA]</scope>
    <source>
        <strain evidence="1 2">01-65-5-1</strain>
    </source>
</reference>
<accession>A0AAE5GSJ4</accession>
<dbReference type="Proteomes" id="UP000572722">
    <property type="component" value="Unassembled WGS sequence"/>
</dbReference>
<name>A0AAE5GSJ4_9VIBR</name>
<gene>
    <name evidence="1" type="ORF">F0237_15015</name>
</gene>
<dbReference type="AlphaFoldDB" id="A0AAE5GSJ4"/>
<comment type="caution">
    <text evidence="1">The sequence shown here is derived from an EMBL/GenBank/DDBJ whole genome shotgun (WGS) entry which is preliminary data.</text>
</comment>
<evidence type="ECO:0000313" key="1">
    <source>
        <dbReference type="EMBL" id="NOI81976.1"/>
    </source>
</evidence>
<sequence length="95" mass="10697">MFAITQSGVENNDLIVHVCFLSDSMFFTSVNRLLPLLSNKKLGIKKPASKCGFCVILCGYFSSTAYPRDCVTIRRRLSRIEKRFIIVNGSFKGVK</sequence>